<accession>A0ABD5F095</accession>
<keyword evidence="4" id="KW-0328">Glycosyltransferase</keyword>
<proteinExistence type="predicted"/>
<reference evidence="12" key="1">
    <citation type="submission" date="2023-07" db="EMBL/GenBank/DDBJ databases">
        <title>30 novel species of actinomycetes from the DSMZ collection.</title>
        <authorList>
            <person name="Nouioui I."/>
        </authorList>
    </citation>
    <scope>NUCLEOTIDE SEQUENCE [LARGE SCALE GENOMIC DNA]</scope>
    <source>
        <strain evidence="12">DSM 41981</strain>
    </source>
</reference>
<keyword evidence="8 10" id="KW-1133">Transmembrane helix</keyword>
<evidence type="ECO:0000256" key="4">
    <source>
        <dbReference type="ARBA" id="ARBA00022676"/>
    </source>
</evidence>
<feature type="transmembrane region" description="Helical" evidence="10">
    <location>
        <begin position="442"/>
        <end position="460"/>
    </location>
</feature>
<organism evidence="11 12">
    <name type="scientific">Streptomyces doudnae</name>
    <dbReference type="NCBI Taxonomy" id="3075536"/>
    <lineage>
        <taxon>Bacteria</taxon>
        <taxon>Bacillati</taxon>
        <taxon>Actinomycetota</taxon>
        <taxon>Actinomycetes</taxon>
        <taxon>Kitasatosporales</taxon>
        <taxon>Streptomycetaceae</taxon>
        <taxon>Streptomyces</taxon>
    </lineage>
</organism>
<dbReference type="Proteomes" id="UP001183535">
    <property type="component" value="Unassembled WGS sequence"/>
</dbReference>
<evidence type="ECO:0000256" key="2">
    <source>
        <dbReference type="ARBA" id="ARBA00004687"/>
    </source>
</evidence>
<evidence type="ECO:0000256" key="1">
    <source>
        <dbReference type="ARBA" id="ARBA00004477"/>
    </source>
</evidence>
<feature type="transmembrane region" description="Helical" evidence="10">
    <location>
        <begin position="386"/>
        <end position="409"/>
    </location>
</feature>
<keyword evidence="3" id="KW-0337">GPI-anchor biosynthesis</keyword>
<protein>
    <recommendedName>
        <fullName evidence="13">Glycosyltransferase RgtA/B/C/D-like domain-containing protein</fullName>
    </recommendedName>
</protein>
<evidence type="ECO:0000256" key="10">
    <source>
        <dbReference type="SAM" id="Phobius"/>
    </source>
</evidence>
<comment type="caution">
    <text evidence="11">The sequence shown here is derived from an EMBL/GenBank/DDBJ whole genome shotgun (WGS) entry which is preliminary data.</text>
</comment>
<dbReference type="AlphaFoldDB" id="A0ABD5F095"/>
<evidence type="ECO:0000256" key="7">
    <source>
        <dbReference type="ARBA" id="ARBA00022824"/>
    </source>
</evidence>
<comment type="subcellular location">
    <subcellularLocation>
        <location evidence="1">Endoplasmic reticulum membrane</location>
        <topology evidence="1">Multi-pass membrane protein</topology>
    </subcellularLocation>
</comment>
<evidence type="ECO:0000256" key="8">
    <source>
        <dbReference type="ARBA" id="ARBA00022989"/>
    </source>
</evidence>
<gene>
    <name evidence="11" type="ORF">RM877_37445</name>
</gene>
<evidence type="ECO:0000256" key="9">
    <source>
        <dbReference type="ARBA" id="ARBA00023136"/>
    </source>
</evidence>
<comment type="pathway">
    <text evidence="2">Glycolipid biosynthesis; glycosylphosphatidylinositol-anchor biosynthesis.</text>
</comment>
<keyword evidence="9 10" id="KW-0472">Membrane</keyword>
<sequence length="490" mass="51945">MSAAGLAAPPRAPAAEPGERLRRAARRWGPVLALYGGLKLVGFLVFLHLLDSTGDFRRKNPRFGGGAHAWDVLSSWDGWWYQQIAVHGYHPALIPIPDATGPLTLQGNSAAFFPLYPALMRLVSEVTGLGPYGAGLLVSVVASFAAALGIHRVTAGLWGHRAGLVAAGLWAVWPGSGVEWAVYSDSLYVALTAWACHAVLARNWLTAGFLTCAAGLNRPTSVTLIAAVTVAALLAVARTHRSGRPRGSGRRWGGGRLWRGDRPRCGGRFRDGGGSWDGRGARQVCRWPDGGRFPAADHAPDGVRARAGERVPDGDRVLAGVVRPLVAVGVAPLGLLGYLGWVGLRTGEPGGYFALQSGAWQHEFDFGRHTATVFTSVPVGHFDYPYAWPLADVVGVGVVLLALVLLPLLLRLRPPAVLVTHTVLTLLLVLGSQQIFGNVSRYLLPAFPLFVPVAVALSRLPTALRLALLTLAAVASGSYAGYVLFELGVP</sequence>
<feature type="transmembrane region" description="Helical" evidence="10">
    <location>
        <begin position="129"/>
        <end position="150"/>
    </location>
</feature>
<evidence type="ECO:0000313" key="11">
    <source>
        <dbReference type="EMBL" id="MDT0440335.1"/>
    </source>
</evidence>
<feature type="transmembrane region" description="Helical" evidence="10">
    <location>
        <begin position="416"/>
        <end position="436"/>
    </location>
</feature>
<dbReference type="GO" id="GO:0006506">
    <property type="term" value="P:GPI anchor biosynthetic process"/>
    <property type="evidence" value="ECO:0007669"/>
    <property type="project" value="UniProtKB-KW"/>
</dbReference>
<evidence type="ECO:0000256" key="6">
    <source>
        <dbReference type="ARBA" id="ARBA00022692"/>
    </source>
</evidence>
<feature type="transmembrane region" description="Helical" evidence="10">
    <location>
        <begin position="325"/>
        <end position="344"/>
    </location>
</feature>
<keyword evidence="6 10" id="KW-0812">Transmembrane</keyword>
<keyword evidence="7" id="KW-0256">Endoplasmic reticulum</keyword>
<evidence type="ECO:0000256" key="5">
    <source>
        <dbReference type="ARBA" id="ARBA00022679"/>
    </source>
</evidence>
<evidence type="ECO:0000313" key="12">
    <source>
        <dbReference type="Proteomes" id="UP001183535"/>
    </source>
</evidence>
<evidence type="ECO:0000256" key="3">
    <source>
        <dbReference type="ARBA" id="ARBA00022502"/>
    </source>
</evidence>
<feature type="transmembrane region" description="Helical" evidence="10">
    <location>
        <begin position="30"/>
        <end position="50"/>
    </location>
</feature>
<name>A0ABD5F095_9ACTN</name>
<evidence type="ECO:0008006" key="13">
    <source>
        <dbReference type="Google" id="ProtNLM"/>
    </source>
</evidence>
<feature type="transmembrane region" description="Helical" evidence="10">
    <location>
        <begin position="220"/>
        <end position="237"/>
    </location>
</feature>
<dbReference type="InterPro" id="IPR007315">
    <property type="entry name" value="PIG-V/Gpi18"/>
</dbReference>
<dbReference type="GO" id="GO:0016020">
    <property type="term" value="C:membrane"/>
    <property type="evidence" value="ECO:0007669"/>
    <property type="project" value="GOC"/>
</dbReference>
<feature type="transmembrane region" description="Helical" evidence="10">
    <location>
        <begin position="156"/>
        <end position="173"/>
    </location>
</feature>
<dbReference type="GO" id="GO:0016757">
    <property type="term" value="F:glycosyltransferase activity"/>
    <property type="evidence" value="ECO:0007669"/>
    <property type="project" value="UniProtKB-KW"/>
</dbReference>
<feature type="transmembrane region" description="Helical" evidence="10">
    <location>
        <begin position="467"/>
        <end position="485"/>
    </location>
</feature>
<keyword evidence="12" id="KW-1185">Reference proteome</keyword>
<dbReference type="PANTHER" id="PTHR12468">
    <property type="entry name" value="GPI MANNOSYLTRANSFERASE 2"/>
    <property type="match status" value="1"/>
</dbReference>
<keyword evidence="5" id="KW-0808">Transferase</keyword>
<dbReference type="PANTHER" id="PTHR12468:SF2">
    <property type="entry name" value="GPI MANNOSYLTRANSFERASE 2"/>
    <property type="match status" value="1"/>
</dbReference>
<dbReference type="EMBL" id="JAVRES010000043">
    <property type="protein sequence ID" value="MDT0440335.1"/>
    <property type="molecule type" value="Genomic_DNA"/>
</dbReference>
<dbReference type="RefSeq" id="WP_311638884.1">
    <property type="nucleotide sequence ID" value="NZ_JAVRES010000043.1"/>
</dbReference>